<accession>A0ABP1EYH7</accession>
<sequence length="163" mass="18395">MNNLPLKLLIVACALFLTSCSSNEVELVENNTEFTVNLNEKSIEADILTKVNDYRVSNGFSPLSKLQAIKSQTSNHTNYMIEQSKVSHDNFYKRREYLVNNAGALGVGENVAYGYSSAKSVVDAWIKSEGHRKNIEGDFTHFEVTAEKDANGRWYFTNIFVKK</sequence>
<dbReference type="PROSITE" id="PS51257">
    <property type="entry name" value="PROKAR_LIPOPROTEIN"/>
    <property type="match status" value="1"/>
</dbReference>
<protein>
    <submittedName>
        <fullName evidence="3">SCP domain-containing protein</fullName>
    </submittedName>
</protein>
<dbReference type="SUPFAM" id="SSF55797">
    <property type="entry name" value="PR-1-like"/>
    <property type="match status" value="1"/>
</dbReference>
<feature type="domain" description="SCP" evidence="2">
    <location>
        <begin position="49"/>
        <end position="156"/>
    </location>
</feature>
<dbReference type="CDD" id="cd05379">
    <property type="entry name" value="CAP_bacterial"/>
    <property type="match status" value="1"/>
</dbReference>
<evidence type="ECO:0000256" key="1">
    <source>
        <dbReference type="SAM" id="SignalP"/>
    </source>
</evidence>
<dbReference type="EMBL" id="CAXJIO010000012">
    <property type="protein sequence ID" value="CAL2103404.1"/>
    <property type="molecule type" value="Genomic_DNA"/>
</dbReference>
<evidence type="ECO:0000313" key="4">
    <source>
        <dbReference type="Proteomes" id="UP001497527"/>
    </source>
</evidence>
<keyword evidence="1" id="KW-0732">Signal</keyword>
<feature type="chain" id="PRO_5046964357" evidence="1">
    <location>
        <begin position="25"/>
        <end position="163"/>
    </location>
</feature>
<reference evidence="3 4" key="1">
    <citation type="submission" date="2024-05" db="EMBL/GenBank/DDBJ databases">
        <authorList>
            <person name="Duchaud E."/>
        </authorList>
    </citation>
    <scope>NUCLEOTIDE SEQUENCE [LARGE SCALE GENOMIC DNA]</scope>
    <source>
        <strain evidence="3">Ena-SAMPLE-TAB-13-05-2024-13:56:06:370-140308</strain>
    </source>
</reference>
<dbReference type="Pfam" id="PF00188">
    <property type="entry name" value="CAP"/>
    <property type="match status" value="1"/>
</dbReference>
<evidence type="ECO:0000259" key="2">
    <source>
        <dbReference type="Pfam" id="PF00188"/>
    </source>
</evidence>
<dbReference type="PANTHER" id="PTHR31157:SF1">
    <property type="entry name" value="SCP DOMAIN-CONTAINING PROTEIN"/>
    <property type="match status" value="1"/>
</dbReference>
<comment type="caution">
    <text evidence="3">The sequence shown here is derived from an EMBL/GenBank/DDBJ whole genome shotgun (WGS) entry which is preliminary data.</text>
</comment>
<organism evidence="3 4">
    <name type="scientific">Tenacibaculum polynesiense</name>
    <dbReference type="NCBI Taxonomy" id="3137857"/>
    <lineage>
        <taxon>Bacteria</taxon>
        <taxon>Pseudomonadati</taxon>
        <taxon>Bacteroidota</taxon>
        <taxon>Flavobacteriia</taxon>
        <taxon>Flavobacteriales</taxon>
        <taxon>Flavobacteriaceae</taxon>
        <taxon>Tenacibaculum</taxon>
    </lineage>
</organism>
<feature type="signal peptide" evidence="1">
    <location>
        <begin position="1"/>
        <end position="24"/>
    </location>
</feature>
<dbReference type="PANTHER" id="PTHR31157">
    <property type="entry name" value="SCP DOMAIN-CONTAINING PROTEIN"/>
    <property type="match status" value="1"/>
</dbReference>
<dbReference type="Gene3D" id="3.40.33.10">
    <property type="entry name" value="CAP"/>
    <property type="match status" value="1"/>
</dbReference>
<dbReference type="InterPro" id="IPR035940">
    <property type="entry name" value="CAP_sf"/>
</dbReference>
<dbReference type="InterPro" id="IPR014044">
    <property type="entry name" value="CAP_dom"/>
</dbReference>
<dbReference type="Proteomes" id="UP001497527">
    <property type="component" value="Unassembled WGS sequence"/>
</dbReference>
<name>A0ABP1EYH7_9FLAO</name>
<gene>
    <name evidence="3" type="ORF">T190423A01A_30518</name>
</gene>
<dbReference type="RefSeq" id="WP_348717608.1">
    <property type="nucleotide sequence ID" value="NZ_CAXJIO010000012.1"/>
</dbReference>
<keyword evidence="4" id="KW-1185">Reference proteome</keyword>
<proteinExistence type="predicted"/>
<evidence type="ECO:0000313" key="3">
    <source>
        <dbReference type="EMBL" id="CAL2103404.1"/>
    </source>
</evidence>